<evidence type="ECO:0000313" key="3">
    <source>
        <dbReference type="EMBL" id="CUG91328.1"/>
    </source>
</evidence>
<dbReference type="EMBL" id="CYKH01001905">
    <property type="protein sequence ID" value="CUG91328.1"/>
    <property type="molecule type" value="Genomic_DNA"/>
</dbReference>
<dbReference type="Proteomes" id="UP000051952">
    <property type="component" value="Unassembled WGS sequence"/>
</dbReference>
<gene>
    <name evidence="3" type="ORF">BSAL_31340</name>
</gene>
<evidence type="ECO:0000256" key="2">
    <source>
        <dbReference type="SAM" id="Phobius"/>
    </source>
</evidence>
<feature type="transmembrane region" description="Helical" evidence="2">
    <location>
        <begin position="37"/>
        <end position="59"/>
    </location>
</feature>
<proteinExistence type="predicted"/>
<accession>A0A0S4JL69</accession>
<evidence type="ECO:0000256" key="1">
    <source>
        <dbReference type="SAM" id="MobiDB-lite"/>
    </source>
</evidence>
<feature type="transmembrane region" description="Helical" evidence="2">
    <location>
        <begin position="65"/>
        <end position="87"/>
    </location>
</feature>
<organism evidence="3 4">
    <name type="scientific">Bodo saltans</name>
    <name type="common">Flagellated protozoan</name>
    <dbReference type="NCBI Taxonomy" id="75058"/>
    <lineage>
        <taxon>Eukaryota</taxon>
        <taxon>Discoba</taxon>
        <taxon>Euglenozoa</taxon>
        <taxon>Kinetoplastea</taxon>
        <taxon>Metakinetoplastina</taxon>
        <taxon>Eubodonida</taxon>
        <taxon>Bodonidae</taxon>
        <taxon>Bodo</taxon>
    </lineage>
</organism>
<dbReference type="AlphaFoldDB" id="A0A0S4JL69"/>
<evidence type="ECO:0000313" key="4">
    <source>
        <dbReference type="Proteomes" id="UP000051952"/>
    </source>
</evidence>
<feature type="region of interest" description="Disordered" evidence="1">
    <location>
        <begin position="122"/>
        <end position="141"/>
    </location>
</feature>
<keyword evidence="2" id="KW-0812">Transmembrane</keyword>
<name>A0A0S4JL69_BODSA</name>
<keyword evidence="4" id="KW-1185">Reference proteome</keyword>
<protein>
    <submittedName>
        <fullName evidence="3">Membrane-associated protein, putative</fullName>
    </submittedName>
</protein>
<keyword evidence="2" id="KW-1133">Transmembrane helix</keyword>
<keyword evidence="2" id="KW-0472">Membrane</keyword>
<feature type="non-terminal residue" evidence="3">
    <location>
        <position position="1"/>
    </location>
</feature>
<sequence>TIIHASIFLWGALRFQGLMTFCQSVNRTGRYPYVKTTLLLALYSFVPMTLISITLMWVANDQDWSVGYFFLIVPFISVVVYIAVLLVTKNDVSNFVDIQRAARSKLPFQPIPPPLVVGLAAGAGGHGSPSRQTAVHIPPTLPVRDGNVVDDDDAF</sequence>
<reference evidence="4" key="1">
    <citation type="submission" date="2015-09" db="EMBL/GenBank/DDBJ databases">
        <authorList>
            <consortium name="Pathogen Informatics"/>
        </authorList>
    </citation>
    <scope>NUCLEOTIDE SEQUENCE [LARGE SCALE GENOMIC DNA]</scope>
    <source>
        <strain evidence="4">Lake Konstanz</strain>
    </source>
</reference>
<dbReference type="VEuPathDB" id="TriTrypDB:BSAL_31340"/>